<dbReference type="Proteomes" id="UP001524502">
    <property type="component" value="Unassembled WGS sequence"/>
</dbReference>
<sequence length="93" mass="11050">MENREQELLNKIDELQKIIIEKDEEITRLKGKNPRGAGRKPADEKWVKSFSKFIKLAESHKLKNEIMEEMGISSATYYRYKRLYEDTNSEINI</sequence>
<proteinExistence type="predicted"/>
<keyword evidence="3" id="KW-1185">Reference proteome</keyword>
<accession>A0ABT1RTP1</accession>
<organism evidence="2 3">
    <name type="scientific">Anaerovorax odorimutans</name>
    <dbReference type="NCBI Taxonomy" id="109327"/>
    <lineage>
        <taxon>Bacteria</taxon>
        <taxon>Bacillati</taxon>
        <taxon>Bacillota</taxon>
        <taxon>Clostridia</taxon>
        <taxon>Peptostreptococcales</taxon>
        <taxon>Anaerovoracaceae</taxon>
        <taxon>Anaerovorax</taxon>
    </lineage>
</organism>
<evidence type="ECO:0000313" key="2">
    <source>
        <dbReference type="EMBL" id="MCQ4638558.1"/>
    </source>
</evidence>
<keyword evidence="1" id="KW-0175">Coiled coil</keyword>
<protein>
    <recommendedName>
        <fullName evidence="4">Resolvase</fullName>
    </recommendedName>
</protein>
<comment type="caution">
    <text evidence="2">The sequence shown here is derived from an EMBL/GenBank/DDBJ whole genome shotgun (WGS) entry which is preliminary data.</text>
</comment>
<evidence type="ECO:0008006" key="4">
    <source>
        <dbReference type="Google" id="ProtNLM"/>
    </source>
</evidence>
<dbReference type="RefSeq" id="WP_256133763.1">
    <property type="nucleotide sequence ID" value="NZ_JANFXK010000038.1"/>
</dbReference>
<evidence type="ECO:0000256" key="1">
    <source>
        <dbReference type="SAM" id="Coils"/>
    </source>
</evidence>
<gene>
    <name evidence="2" type="ORF">NE619_17660</name>
</gene>
<reference evidence="2 3" key="1">
    <citation type="submission" date="2022-06" db="EMBL/GenBank/DDBJ databases">
        <title>Isolation of gut microbiota from human fecal samples.</title>
        <authorList>
            <person name="Pamer E.G."/>
            <person name="Barat B."/>
            <person name="Waligurski E."/>
            <person name="Medina S."/>
            <person name="Paddock L."/>
            <person name="Mostad J."/>
        </authorList>
    </citation>
    <scope>NUCLEOTIDE SEQUENCE [LARGE SCALE GENOMIC DNA]</scope>
    <source>
        <strain evidence="2 3">SL.3.17</strain>
    </source>
</reference>
<dbReference type="EMBL" id="JANFXK010000038">
    <property type="protein sequence ID" value="MCQ4638558.1"/>
    <property type="molecule type" value="Genomic_DNA"/>
</dbReference>
<feature type="coiled-coil region" evidence="1">
    <location>
        <begin position="5"/>
        <end position="32"/>
    </location>
</feature>
<name>A0ABT1RTP1_9FIRM</name>
<evidence type="ECO:0000313" key="3">
    <source>
        <dbReference type="Proteomes" id="UP001524502"/>
    </source>
</evidence>